<dbReference type="Pfam" id="PF04304">
    <property type="entry name" value="DUF454"/>
    <property type="match status" value="1"/>
</dbReference>
<dbReference type="PANTHER" id="PTHR35813:SF1">
    <property type="entry name" value="INNER MEMBRANE PROTEIN YBAN"/>
    <property type="match status" value="1"/>
</dbReference>
<evidence type="ECO:0000313" key="2">
    <source>
        <dbReference type="EMBL" id="QTP53320.1"/>
    </source>
</evidence>
<feature type="transmembrane region" description="Helical" evidence="1">
    <location>
        <begin position="101"/>
        <end position="118"/>
    </location>
</feature>
<dbReference type="PANTHER" id="PTHR35813">
    <property type="entry name" value="INNER MEMBRANE PROTEIN YBAN"/>
    <property type="match status" value="1"/>
</dbReference>
<proteinExistence type="predicted"/>
<organism evidence="2 3">
    <name type="scientific">Billgrantia sulfidoxydans</name>
    <dbReference type="NCBI Taxonomy" id="2733484"/>
    <lineage>
        <taxon>Bacteria</taxon>
        <taxon>Pseudomonadati</taxon>
        <taxon>Pseudomonadota</taxon>
        <taxon>Gammaproteobacteria</taxon>
        <taxon>Oceanospirillales</taxon>
        <taxon>Halomonadaceae</taxon>
        <taxon>Billgrantia</taxon>
    </lineage>
</organism>
<dbReference type="EMBL" id="CP053381">
    <property type="protein sequence ID" value="QTP53320.1"/>
    <property type="molecule type" value="Genomic_DNA"/>
</dbReference>
<keyword evidence="1" id="KW-0812">Transmembrane</keyword>
<dbReference type="Proteomes" id="UP000671868">
    <property type="component" value="Chromosome"/>
</dbReference>
<gene>
    <name evidence="2" type="ORF">HNO51_00685</name>
</gene>
<evidence type="ECO:0000313" key="3">
    <source>
        <dbReference type="Proteomes" id="UP000671868"/>
    </source>
</evidence>
<keyword evidence="1" id="KW-1133">Transmembrane helix</keyword>
<dbReference type="InterPro" id="IPR007401">
    <property type="entry name" value="DUF454"/>
</dbReference>
<protein>
    <submittedName>
        <fullName evidence="2">YbaN family protein</fullName>
    </submittedName>
</protein>
<accession>A0ABX7VYW8</accession>
<dbReference type="RefSeq" id="WP_209538252.1">
    <property type="nucleotide sequence ID" value="NZ_CP053381.1"/>
</dbReference>
<evidence type="ECO:0000256" key="1">
    <source>
        <dbReference type="SAM" id="Phobius"/>
    </source>
</evidence>
<reference evidence="2 3" key="1">
    <citation type="journal article" date="2021" name="Front. Microbiol.">
        <title>Aerobic Denitrification and Heterotrophic Sulfur Oxidation in the Genus Halomonas Revealed by Six Novel Species Characterizations and Genome-Based Analysis.</title>
        <authorList>
            <person name="Wang L."/>
            <person name="Shao Z."/>
        </authorList>
    </citation>
    <scope>NUCLEOTIDE SEQUENCE [LARGE SCALE GENOMIC DNA]</scope>
    <source>
        <strain evidence="2 3">MCCC 1A11059</strain>
    </source>
</reference>
<name>A0ABX7VYW8_9GAMM</name>
<feature type="transmembrane region" description="Helical" evidence="1">
    <location>
        <begin position="12"/>
        <end position="43"/>
    </location>
</feature>
<keyword evidence="1" id="KW-0472">Membrane</keyword>
<keyword evidence="3" id="KW-1185">Reference proteome</keyword>
<feature type="transmembrane region" description="Helical" evidence="1">
    <location>
        <begin position="77"/>
        <end position="95"/>
    </location>
</feature>
<sequence length="140" mass="15586">MRNTLVGLGWRTLAYVSIGLGAAGLVVPLLPTTPFLLLAAWAAPKASPRLAHWLWQHPRMGPILQAWRHQRAVPRRAKWLTAVLLALSWLLLWLGSAPNHVLITTAAIFCCVVTFVLTRPDATPRGSERHQVSTAMIRRF</sequence>